<dbReference type="PANTHER" id="PTHR46300">
    <property type="entry name" value="P450, PUTATIVE (EUROFUNG)-RELATED-RELATED"/>
    <property type="match status" value="1"/>
</dbReference>
<dbReference type="CDD" id="cd11065">
    <property type="entry name" value="CYP64-like"/>
    <property type="match status" value="1"/>
</dbReference>
<dbReference type="AlphaFoldDB" id="A0A8H6VI38"/>
<keyword evidence="3 8" id="KW-0349">Heme</keyword>
<dbReference type="PRINTS" id="PR00463">
    <property type="entry name" value="EP450I"/>
</dbReference>
<dbReference type="InterPro" id="IPR001128">
    <property type="entry name" value="Cyt_P450"/>
</dbReference>
<dbReference type="GO" id="GO:0005506">
    <property type="term" value="F:iron ion binding"/>
    <property type="evidence" value="ECO:0007669"/>
    <property type="project" value="InterPro"/>
</dbReference>
<evidence type="ECO:0000313" key="10">
    <source>
        <dbReference type="Proteomes" id="UP000660729"/>
    </source>
</evidence>
<evidence type="ECO:0000256" key="7">
    <source>
        <dbReference type="ARBA" id="ARBA00023033"/>
    </source>
</evidence>
<evidence type="ECO:0000313" key="9">
    <source>
        <dbReference type="EMBL" id="KAF7192400.1"/>
    </source>
</evidence>
<dbReference type="Proteomes" id="UP000660729">
    <property type="component" value="Unassembled WGS sequence"/>
</dbReference>
<sequence length="473" mass="53770">MIANIIYSIIFLAVVRILYEYTIRDRKLPPGPRRLPLIGNLHQVPGAGELPWLVYHQWAKKYGPIYSLQFGGTTFIVISSGEIARDLLDRRGSKHSDRLQSVMAGEILTKGNHILLRPYDETYRIHQKMESPVLNSKTSPLYAPVHELESLQLLKDLLATKDSHSFAEHLERYSISIIYSLAYSLRVPDFSHPDVATIHETQTHMLGCLVPGKWLVEVIPMMKYLPRLLAPWRVMAENYHLIESALHLKHMDHGLESKSWNWTKEFTASSLGAGMEKLEMAYDLGILADAGMDTTAATLQTFVFASVTQPNFLSSAQAELDSVIGSDRIPVLADKPRLPYIMAIVNETLRWHTVVPVLTPHATKVEDEYLGYRIPANSCVLALQWSMNMDENIFPDPHSFLPERWLDNESKKRYHAFGYGRRICTGRHIAENSAFLVMRGCCGGMMFCLLRMLGRMMVMGSIGRNWELSFRAL</sequence>
<comment type="cofactor">
    <cofactor evidence="1 8">
        <name>heme</name>
        <dbReference type="ChEBI" id="CHEBI:30413"/>
    </cofactor>
</comment>
<dbReference type="SUPFAM" id="SSF48264">
    <property type="entry name" value="Cytochrome P450"/>
    <property type="match status" value="1"/>
</dbReference>
<keyword evidence="7 9" id="KW-0503">Monooxygenase</keyword>
<evidence type="ECO:0000256" key="3">
    <source>
        <dbReference type="ARBA" id="ARBA00022617"/>
    </source>
</evidence>
<keyword evidence="6 8" id="KW-0408">Iron</keyword>
<gene>
    <name evidence="9" type="ORF">HII31_06432</name>
</gene>
<evidence type="ECO:0000256" key="4">
    <source>
        <dbReference type="ARBA" id="ARBA00022723"/>
    </source>
</evidence>
<organism evidence="9 10">
    <name type="scientific">Pseudocercospora fuligena</name>
    <dbReference type="NCBI Taxonomy" id="685502"/>
    <lineage>
        <taxon>Eukaryota</taxon>
        <taxon>Fungi</taxon>
        <taxon>Dikarya</taxon>
        <taxon>Ascomycota</taxon>
        <taxon>Pezizomycotina</taxon>
        <taxon>Dothideomycetes</taxon>
        <taxon>Dothideomycetidae</taxon>
        <taxon>Mycosphaerellales</taxon>
        <taxon>Mycosphaerellaceae</taxon>
        <taxon>Pseudocercospora</taxon>
    </lineage>
</organism>
<accession>A0A8H6VI38</accession>
<dbReference type="PANTHER" id="PTHR46300:SF1">
    <property type="entry name" value="P450, PUTATIVE (EUROFUNG)-RELATED"/>
    <property type="match status" value="1"/>
</dbReference>
<comment type="caution">
    <text evidence="9">The sequence shown here is derived from an EMBL/GenBank/DDBJ whole genome shotgun (WGS) entry which is preliminary data.</text>
</comment>
<protein>
    <submittedName>
        <fullName evidence="9">Cytochrome P450 monooxygenase</fullName>
    </submittedName>
</protein>
<keyword evidence="10" id="KW-1185">Reference proteome</keyword>
<dbReference type="Gene3D" id="1.10.630.10">
    <property type="entry name" value="Cytochrome P450"/>
    <property type="match status" value="1"/>
</dbReference>
<dbReference type="InterPro" id="IPR002401">
    <property type="entry name" value="Cyt_P450_E_grp-I"/>
</dbReference>
<dbReference type="EMBL" id="JABCIY010000148">
    <property type="protein sequence ID" value="KAF7192400.1"/>
    <property type="molecule type" value="Genomic_DNA"/>
</dbReference>
<proteinExistence type="inferred from homology"/>
<dbReference type="PRINTS" id="PR00385">
    <property type="entry name" value="P450"/>
</dbReference>
<keyword evidence="5" id="KW-0560">Oxidoreductase</keyword>
<evidence type="ECO:0000256" key="1">
    <source>
        <dbReference type="ARBA" id="ARBA00001971"/>
    </source>
</evidence>
<comment type="similarity">
    <text evidence="2">Belongs to the cytochrome P450 family.</text>
</comment>
<dbReference type="OrthoDB" id="1103324at2759"/>
<dbReference type="Pfam" id="PF00067">
    <property type="entry name" value="p450"/>
    <property type="match status" value="1"/>
</dbReference>
<dbReference type="InterPro" id="IPR036396">
    <property type="entry name" value="Cyt_P450_sf"/>
</dbReference>
<feature type="binding site" description="axial binding residue" evidence="8">
    <location>
        <position position="424"/>
    </location>
    <ligand>
        <name>heme</name>
        <dbReference type="ChEBI" id="CHEBI:30413"/>
    </ligand>
    <ligandPart>
        <name>Fe</name>
        <dbReference type="ChEBI" id="CHEBI:18248"/>
    </ligandPart>
</feature>
<name>A0A8H6VI38_9PEZI</name>
<evidence type="ECO:0000256" key="2">
    <source>
        <dbReference type="ARBA" id="ARBA00010617"/>
    </source>
</evidence>
<evidence type="ECO:0000256" key="6">
    <source>
        <dbReference type="ARBA" id="ARBA00023004"/>
    </source>
</evidence>
<evidence type="ECO:0000256" key="5">
    <source>
        <dbReference type="ARBA" id="ARBA00023002"/>
    </source>
</evidence>
<dbReference type="GO" id="GO:0016705">
    <property type="term" value="F:oxidoreductase activity, acting on paired donors, with incorporation or reduction of molecular oxygen"/>
    <property type="evidence" value="ECO:0007669"/>
    <property type="project" value="InterPro"/>
</dbReference>
<dbReference type="GO" id="GO:0020037">
    <property type="term" value="F:heme binding"/>
    <property type="evidence" value="ECO:0007669"/>
    <property type="project" value="InterPro"/>
</dbReference>
<keyword evidence="4 8" id="KW-0479">Metal-binding</keyword>
<dbReference type="GO" id="GO:0004497">
    <property type="term" value="F:monooxygenase activity"/>
    <property type="evidence" value="ECO:0007669"/>
    <property type="project" value="UniProtKB-KW"/>
</dbReference>
<evidence type="ECO:0000256" key="8">
    <source>
        <dbReference type="PIRSR" id="PIRSR602401-1"/>
    </source>
</evidence>
<reference evidence="9" key="1">
    <citation type="submission" date="2020-04" db="EMBL/GenBank/DDBJ databases">
        <title>Draft genome resource of the tomato pathogen Pseudocercospora fuligena.</title>
        <authorList>
            <person name="Zaccaron A."/>
        </authorList>
    </citation>
    <scope>NUCLEOTIDE SEQUENCE</scope>
    <source>
        <strain evidence="9">PF001</strain>
    </source>
</reference>
<dbReference type="InterPro" id="IPR050364">
    <property type="entry name" value="Cytochrome_P450_fung"/>
</dbReference>